<dbReference type="PANTHER" id="PTHR31760:SF0">
    <property type="entry name" value="S-ADENOSYL-L-METHIONINE-DEPENDENT METHYLTRANSFERASES SUPERFAMILY PROTEIN"/>
    <property type="match status" value="1"/>
</dbReference>
<protein>
    <recommendedName>
        <fullName evidence="6">Ribosomal RNA small subunit methyltransferase G</fullName>
        <ecNumber evidence="6">2.1.1.170</ecNumber>
    </recommendedName>
    <alternativeName>
        <fullName evidence="6">16S rRNA 7-methylguanosine methyltransferase</fullName>
        <shortName evidence="6">16S rRNA m7G methyltransferase</shortName>
    </alternativeName>
</protein>
<keyword evidence="5 6" id="KW-0949">S-adenosyl-L-methionine</keyword>
<comment type="function">
    <text evidence="6">Specifically methylates the N7 position of guanine in position 527 of 16S rRNA.</text>
</comment>
<dbReference type="InterPro" id="IPR003682">
    <property type="entry name" value="rRNA_ssu_MeTfrase_G"/>
</dbReference>
<accession>A0A437GYG3</accession>
<evidence type="ECO:0000256" key="2">
    <source>
        <dbReference type="ARBA" id="ARBA00022552"/>
    </source>
</evidence>
<evidence type="ECO:0000256" key="1">
    <source>
        <dbReference type="ARBA" id="ARBA00022490"/>
    </source>
</evidence>
<dbReference type="PANTHER" id="PTHR31760">
    <property type="entry name" value="S-ADENOSYL-L-METHIONINE-DEPENDENT METHYLTRANSFERASES SUPERFAMILY PROTEIN"/>
    <property type="match status" value="1"/>
</dbReference>
<comment type="caution">
    <text evidence="6">Lacks conserved residue(s) required for the propagation of feature annotation.</text>
</comment>
<name>A0A437GYG3_9SPHN</name>
<dbReference type="PIRSF" id="PIRSF003078">
    <property type="entry name" value="GidB"/>
    <property type="match status" value="1"/>
</dbReference>
<feature type="binding site" evidence="6">
    <location>
        <position position="82"/>
    </location>
    <ligand>
        <name>S-adenosyl-L-methionine</name>
        <dbReference type="ChEBI" id="CHEBI:59789"/>
    </ligand>
</feature>
<evidence type="ECO:0000256" key="4">
    <source>
        <dbReference type="ARBA" id="ARBA00022679"/>
    </source>
</evidence>
<gene>
    <name evidence="6 7" type="primary">rsmG</name>
    <name evidence="7" type="ORF">EKN06_07220</name>
</gene>
<feature type="binding site" evidence="6">
    <location>
        <position position="147"/>
    </location>
    <ligand>
        <name>S-adenosyl-L-methionine</name>
        <dbReference type="ChEBI" id="CHEBI:59789"/>
    </ligand>
</feature>
<dbReference type="Proteomes" id="UP000283003">
    <property type="component" value="Unassembled WGS sequence"/>
</dbReference>
<comment type="similarity">
    <text evidence="6">Belongs to the methyltransferase superfamily. RNA methyltransferase RsmG family.</text>
</comment>
<evidence type="ECO:0000256" key="5">
    <source>
        <dbReference type="ARBA" id="ARBA00022691"/>
    </source>
</evidence>
<keyword evidence="2 6" id="KW-0698">rRNA processing</keyword>
<comment type="catalytic activity">
    <reaction evidence="6">
        <text>guanosine(527) in 16S rRNA + S-adenosyl-L-methionine = N(7)-methylguanosine(527) in 16S rRNA + S-adenosyl-L-homocysteine</text>
        <dbReference type="Rhea" id="RHEA:42732"/>
        <dbReference type="Rhea" id="RHEA-COMP:10209"/>
        <dbReference type="Rhea" id="RHEA-COMP:10210"/>
        <dbReference type="ChEBI" id="CHEBI:57856"/>
        <dbReference type="ChEBI" id="CHEBI:59789"/>
        <dbReference type="ChEBI" id="CHEBI:74269"/>
        <dbReference type="ChEBI" id="CHEBI:74480"/>
        <dbReference type="EC" id="2.1.1.170"/>
    </reaction>
</comment>
<evidence type="ECO:0000256" key="3">
    <source>
        <dbReference type="ARBA" id="ARBA00022603"/>
    </source>
</evidence>
<dbReference type="GO" id="GO:0070043">
    <property type="term" value="F:rRNA (guanine-N7-)-methyltransferase activity"/>
    <property type="evidence" value="ECO:0007669"/>
    <property type="project" value="UniProtKB-UniRule"/>
</dbReference>
<dbReference type="RefSeq" id="WP_127612221.1">
    <property type="nucleotide sequence ID" value="NZ_RXOL01000002.1"/>
</dbReference>
<dbReference type="SUPFAM" id="SSF53335">
    <property type="entry name" value="S-adenosyl-L-methionine-dependent methyltransferases"/>
    <property type="match status" value="1"/>
</dbReference>
<dbReference type="GO" id="GO:0005829">
    <property type="term" value="C:cytosol"/>
    <property type="evidence" value="ECO:0007669"/>
    <property type="project" value="TreeGrafter"/>
</dbReference>
<dbReference type="Gene3D" id="3.40.50.150">
    <property type="entry name" value="Vaccinia Virus protein VP39"/>
    <property type="match status" value="1"/>
</dbReference>
<feature type="binding site" evidence="6">
    <location>
        <position position="87"/>
    </location>
    <ligand>
        <name>S-adenosyl-L-methionine</name>
        <dbReference type="ChEBI" id="CHEBI:59789"/>
    </ligand>
</feature>
<evidence type="ECO:0000313" key="8">
    <source>
        <dbReference type="Proteomes" id="UP000283003"/>
    </source>
</evidence>
<proteinExistence type="inferred from homology"/>
<comment type="subcellular location">
    <subcellularLocation>
        <location evidence="6">Cytoplasm</location>
    </subcellularLocation>
</comment>
<dbReference type="OrthoDB" id="9808773at2"/>
<dbReference type="Pfam" id="PF02527">
    <property type="entry name" value="GidB"/>
    <property type="match status" value="1"/>
</dbReference>
<organism evidence="7 8">
    <name type="scientific">Croceicoccus ponticola</name>
    <dbReference type="NCBI Taxonomy" id="2217664"/>
    <lineage>
        <taxon>Bacteria</taxon>
        <taxon>Pseudomonadati</taxon>
        <taxon>Pseudomonadota</taxon>
        <taxon>Alphaproteobacteria</taxon>
        <taxon>Sphingomonadales</taxon>
        <taxon>Erythrobacteraceae</taxon>
        <taxon>Croceicoccus</taxon>
    </lineage>
</organism>
<keyword evidence="3 6" id="KW-0489">Methyltransferase</keyword>
<comment type="caution">
    <text evidence="7">The sequence shown here is derived from an EMBL/GenBank/DDBJ whole genome shotgun (WGS) entry which is preliminary data.</text>
</comment>
<reference evidence="7 8" key="1">
    <citation type="submission" date="2018-12" db="EMBL/GenBank/DDBJ databases">
        <title>Croceicoccus ponticola sp. nov., a lipolytic bacterium isolated from seawater.</title>
        <authorList>
            <person name="Yoon J.-H."/>
        </authorList>
    </citation>
    <scope>NUCLEOTIDE SEQUENCE [LARGE SCALE GENOMIC DNA]</scope>
    <source>
        <strain evidence="7 8">GM-16</strain>
    </source>
</reference>
<keyword evidence="8" id="KW-1185">Reference proteome</keyword>
<evidence type="ECO:0000313" key="7">
    <source>
        <dbReference type="EMBL" id="RVQ67712.1"/>
    </source>
</evidence>
<keyword evidence="1 6" id="KW-0963">Cytoplasm</keyword>
<dbReference type="HAMAP" id="MF_00074">
    <property type="entry name" value="16SrRNA_methyltr_G"/>
    <property type="match status" value="1"/>
</dbReference>
<dbReference type="EC" id="2.1.1.170" evidence="6"/>
<sequence length="214" mass="23500">MNLFDNDDRDSALAWLSKLGSVSPDACDKFEQFLTSLAAENSRQNLVAQGTLPFAWTRHVVDSVQLISHVPRETSETWLDLGTGAGFPGLVCAIVMPQTKFTLVEQRPLRTAWLEEQADALDLQNVTIKPANLSALEVESFDVISARAFAPLPRLLKLSAAFSTNATTWVLPKGRSASQELLDLKGWQHMFHVEQSVTDPQSGIITGRLLGRVG</sequence>
<dbReference type="NCBIfam" id="TIGR00138">
    <property type="entry name" value="rsmG_gidB"/>
    <property type="match status" value="1"/>
</dbReference>
<evidence type="ECO:0000256" key="6">
    <source>
        <dbReference type="HAMAP-Rule" id="MF_00074"/>
    </source>
</evidence>
<dbReference type="EMBL" id="RXOL01000002">
    <property type="protein sequence ID" value="RVQ67712.1"/>
    <property type="molecule type" value="Genomic_DNA"/>
</dbReference>
<dbReference type="AlphaFoldDB" id="A0A437GYG3"/>
<keyword evidence="4 6" id="KW-0808">Transferase</keyword>
<dbReference type="InterPro" id="IPR029063">
    <property type="entry name" value="SAM-dependent_MTases_sf"/>
</dbReference>